<gene>
    <name evidence="1" type="ORF">J8C05_15005</name>
</gene>
<dbReference type="Proteomes" id="UP000677668">
    <property type="component" value="Chromosome 2"/>
</dbReference>
<protein>
    <recommendedName>
        <fullName evidence="3">Selenoprotein B, glycine/betaine/sarcosine/D-proline reductase family</fullName>
    </recommendedName>
</protein>
<accession>A0ABX8B2W3</accession>
<keyword evidence="2" id="KW-1185">Reference proteome</keyword>
<sequence length="83" mass="9295">MCNQSVGLIQAAFENEGIVTVSISLYRFVTEKVRPPRALWVPFPLGYPLGEPHNPALQRRVILAALELLTADEPLPLIRDFQP</sequence>
<organism evidence="1 2">
    <name type="scientific">Chloracidobacterium sp. N</name>
    <dbReference type="NCBI Taxonomy" id="2821540"/>
    <lineage>
        <taxon>Bacteria</taxon>
        <taxon>Pseudomonadati</taxon>
        <taxon>Acidobacteriota</taxon>
        <taxon>Terriglobia</taxon>
        <taxon>Terriglobales</taxon>
        <taxon>Acidobacteriaceae</taxon>
        <taxon>Chloracidobacterium</taxon>
        <taxon>Chloracidobacterium aggregatum</taxon>
    </lineage>
</organism>
<reference evidence="1 2" key="1">
    <citation type="submission" date="2021-03" db="EMBL/GenBank/DDBJ databases">
        <title>Genomic and phenotypic characterization of Chloracidobacterium isolates provides evidence for multiple species.</title>
        <authorList>
            <person name="Saini M.K."/>
            <person name="Costas A.M.G."/>
            <person name="Tank M."/>
            <person name="Bryant D.A."/>
        </authorList>
    </citation>
    <scope>NUCLEOTIDE SEQUENCE [LARGE SCALE GENOMIC DNA]</scope>
    <source>
        <strain evidence="1 2">N</strain>
    </source>
</reference>
<evidence type="ECO:0000313" key="1">
    <source>
        <dbReference type="EMBL" id="QUV95318.1"/>
    </source>
</evidence>
<dbReference type="EMBL" id="CP072643">
    <property type="protein sequence ID" value="QUV95318.1"/>
    <property type="molecule type" value="Genomic_DNA"/>
</dbReference>
<dbReference type="RefSeq" id="WP_014100813.1">
    <property type="nucleotide sequence ID" value="NZ_CP072643.1"/>
</dbReference>
<evidence type="ECO:0008006" key="3">
    <source>
        <dbReference type="Google" id="ProtNLM"/>
    </source>
</evidence>
<proteinExistence type="predicted"/>
<name>A0ABX8B2W3_9BACT</name>
<evidence type="ECO:0000313" key="2">
    <source>
        <dbReference type="Proteomes" id="UP000677668"/>
    </source>
</evidence>